<accession>A0A9P0HK38</accession>
<dbReference type="PROSITE" id="PS50174">
    <property type="entry name" value="G_PATCH"/>
    <property type="match status" value="1"/>
</dbReference>
<dbReference type="AlphaFoldDB" id="A0A9P0HK38"/>
<gene>
    <name evidence="3" type="ORF">NEZAVI_LOCUS12182</name>
</gene>
<dbReference type="Pfam" id="PF01585">
    <property type="entry name" value="G-patch"/>
    <property type="match status" value="1"/>
</dbReference>
<dbReference type="OrthoDB" id="10019757at2759"/>
<dbReference type="GO" id="GO:0003676">
    <property type="term" value="F:nucleic acid binding"/>
    <property type="evidence" value="ECO:0007669"/>
    <property type="project" value="InterPro"/>
</dbReference>
<dbReference type="PANTHER" id="PTHR23149:SF9">
    <property type="entry name" value="G PATCH DOMAIN-CONTAINING PROTEIN 4"/>
    <property type="match status" value="1"/>
</dbReference>
<sequence>MNFGQKVLKQYGWNEGEGLGKNSDGITEAIKPKRKTNNLGLGYKLGSEFKDNWWESVYDNAASNVIVKTDEDKGTCSVTKLENSKETSQKEILKNKYRDFEKATEIKSDEESDCDKKNLLDDDEIFKKCGGRTVHKGARHGLTLSGKLSRIEKQEKRLLKNKIYLGSDGPGKICTAVTLKQYFLTKYLTQASSWVFRTKLRSRTPGVQQTFLNRDVNY</sequence>
<evidence type="ECO:0000259" key="2">
    <source>
        <dbReference type="PROSITE" id="PS50174"/>
    </source>
</evidence>
<feature type="domain" description="G-patch" evidence="2">
    <location>
        <begin position="1"/>
        <end position="46"/>
    </location>
</feature>
<keyword evidence="4" id="KW-1185">Reference proteome</keyword>
<dbReference type="GO" id="GO:0005730">
    <property type="term" value="C:nucleolus"/>
    <property type="evidence" value="ECO:0007669"/>
    <property type="project" value="TreeGrafter"/>
</dbReference>
<dbReference type="PANTHER" id="PTHR23149">
    <property type="entry name" value="G PATCH DOMAIN CONTAINING PROTEIN"/>
    <property type="match status" value="1"/>
</dbReference>
<dbReference type="InterPro" id="IPR050656">
    <property type="entry name" value="PINX1"/>
</dbReference>
<dbReference type="Proteomes" id="UP001152798">
    <property type="component" value="Chromosome 5"/>
</dbReference>
<evidence type="ECO:0000313" key="3">
    <source>
        <dbReference type="EMBL" id="CAH1403589.1"/>
    </source>
</evidence>
<evidence type="ECO:0000313" key="4">
    <source>
        <dbReference type="Proteomes" id="UP001152798"/>
    </source>
</evidence>
<evidence type="ECO:0000256" key="1">
    <source>
        <dbReference type="ARBA" id="ARBA00040365"/>
    </source>
</evidence>
<dbReference type="InterPro" id="IPR000467">
    <property type="entry name" value="G_patch_dom"/>
</dbReference>
<dbReference type="SMART" id="SM00443">
    <property type="entry name" value="G_patch"/>
    <property type="match status" value="1"/>
</dbReference>
<organism evidence="3 4">
    <name type="scientific">Nezara viridula</name>
    <name type="common">Southern green stink bug</name>
    <name type="synonym">Cimex viridulus</name>
    <dbReference type="NCBI Taxonomy" id="85310"/>
    <lineage>
        <taxon>Eukaryota</taxon>
        <taxon>Metazoa</taxon>
        <taxon>Ecdysozoa</taxon>
        <taxon>Arthropoda</taxon>
        <taxon>Hexapoda</taxon>
        <taxon>Insecta</taxon>
        <taxon>Pterygota</taxon>
        <taxon>Neoptera</taxon>
        <taxon>Paraneoptera</taxon>
        <taxon>Hemiptera</taxon>
        <taxon>Heteroptera</taxon>
        <taxon>Panheteroptera</taxon>
        <taxon>Pentatomomorpha</taxon>
        <taxon>Pentatomoidea</taxon>
        <taxon>Pentatomidae</taxon>
        <taxon>Pentatominae</taxon>
        <taxon>Nezara</taxon>
    </lineage>
</organism>
<proteinExistence type="predicted"/>
<protein>
    <recommendedName>
        <fullName evidence="1">G patch domain-containing protein 4</fullName>
    </recommendedName>
</protein>
<name>A0A9P0HK38_NEZVI</name>
<dbReference type="EMBL" id="OV725081">
    <property type="protein sequence ID" value="CAH1403589.1"/>
    <property type="molecule type" value="Genomic_DNA"/>
</dbReference>
<reference evidence="3" key="1">
    <citation type="submission" date="2022-01" db="EMBL/GenBank/DDBJ databases">
        <authorList>
            <person name="King R."/>
        </authorList>
    </citation>
    <scope>NUCLEOTIDE SEQUENCE</scope>
</reference>